<keyword evidence="5" id="KW-1185">Reference proteome</keyword>
<dbReference type="InterPro" id="IPR012394">
    <property type="entry name" value="Aldehyde_DH_NAD(P)"/>
</dbReference>
<accession>A0ABQ7NPK1</accession>
<dbReference type="PANTHER" id="PTHR43570:SF25">
    <property type="entry name" value="ALDEHYDE DEHYDROGENASE FAMILY 3 MEMBER I1, CHLOROPLASTIC"/>
    <property type="match status" value="1"/>
</dbReference>
<dbReference type="EMBL" id="JADBGQ010000001">
    <property type="protein sequence ID" value="KAG5412807.1"/>
    <property type="molecule type" value="Genomic_DNA"/>
</dbReference>
<comment type="similarity">
    <text evidence="1">Belongs to the aldehyde dehydrogenase family.</text>
</comment>
<evidence type="ECO:0000256" key="1">
    <source>
        <dbReference type="ARBA" id="ARBA00009986"/>
    </source>
</evidence>
<protein>
    <recommendedName>
        <fullName evidence="3">Aldehyde dehydrogenase domain-containing protein</fullName>
    </recommendedName>
</protein>
<evidence type="ECO:0000259" key="3">
    <source>
        <dbReference type="Pfam" id="PF00171"/>
    </source>
</evidence>
<organism evidence="4 5">
    <name type="scientific">Brassica rapa subsp. trilocularis</name>
    <dbReference type="NCBI Taxonomy" id="1813537"/>
    <lineage>
        <taxon>Eukaryota</taxon>
        <taxon>Viridiplantae</taxon>
        <taxon>Streptophyta</taxon>
        <taxon>Embryophyta</taxon>
        <taxon>Tracheophyta</taxon>
        <taxon>Spermatophyta</taxon>
        <taxon>Magnoliopsida</taxon>
        <taxon>eudicotyledons</taxon>
        <taxon>Gunneridae</taxon>
        <taxon>Pentapetalae</taxon>
        <taxon>rosids</taxon>
        <taxon>malvids</taxon>
        <taxon>Brassicales</taxon>
        <taxon>Brassicaceae</taxon>
        <taxon>Brassiceae</taxon>
        <taxon>Brassica</taxon>
    </lineage>
</organism>
<dbReference type="InterPro" id="IPR016162">
    <property type="entry name" value="Ald_DH_N"/>
</dbReference>
<feature type="domain" description="Aldehyde dehydrogenase" evidence="3">
    <location>
        <begin position="114"/>
        <end position="556"/>
    </location>
</feature>
<dbReference type="InterPro" id="IPR016161">
    <property type="entry name" value="Ald_DH/histidinol_DH"/>
</dbReference>
<dbReference type="Gene3D" id="3.40.309.10">
    <property type="entry name" value="Aldehyde Dehydrogenase, Chain A, domain 2"/>
    <property type="match status" value="1"/>
</dbReference>
<evidence type="ECO:0000313" key="4">
    <source>
        <dbReference type="EMBL" id="KAG5412807.1"/>
    </source>
</evidence>
<comment type="caution">
    <text evidence="4">The sequence shown here is derived from an EMBL/GenBank/DDBJ whole genome shotgun (WGS) entry which is preliminary data.</text>
</comment>
<sequence length="604" mass="66398">MLHESRGPSKSINQKQNMCEAVIALKRYADLWLYDEASKDQSSSYPSFCRRALRTTTRSNVASLALATSPFQFSSGYCSKTCIPSRLKLVSTTCYATLSAVVKPQESAFDGKEAALLVDELRTSFNTGRTRSYEWRISQLQNIAKMIDEKEKCITEALYQDLSKPELEAFLAELSNTKSSCMLAIKELKNWMAPETVKTSVTTFPSSAQIVSEPLGVVLVISAWNFPFFNEPCDIARKLILDKILSVEPVIGAISAGNAVVLKPSEIAPATSSLLAKLFSEYLDETTIRVVQGGVPETTALLDQKWDKIFFTGGARVGRIVMAAAAKNLTPVVLELGGKCPALVDSDVNLQVAARRIITGKWACNNGQACIGVDYVITTKDFAPKLIDALKTELKTFFGENPLKSKDVSRIVNSFHFKRLESMMKENGVANKIVHGGQTVEDKLKISPTILVDVPEESSMMQEEIFGPLLPVITVSKIEDGFQVIRSKPKPLAAYLFTDNKVLQNRFVENVSAGGMGINETVLHVTLKDLPFGGVGESGIGAYHGKFSYETFSHKKGVLYRSFDGDSDLRYPPYTPEKKRVLKALLSSDIFGAILAFFGFSKDS</sequence>
<dbReference type="PROSITE" id="PS00070">
    <property type="entry name" value="ALDEHYDE_DEHYDR_CYS"/>
    <property type="match status" value="1"/>
</dbReference>
<dbReference type="Pfam" id="PF00171">
    <property type="entry name" value="Aldedh"/>
    <property type="match status" value="1"/>
</dbReference>
<evidence type="ECO:0000256" key="2">
    <source>
        <dbReference type="ARBA" id="ARBA00023002"/>
    </source>
</evidence>
<reference evidence="4 5" key="1">
    <citation type="submission" date="2021-03" db="EMBL/GenBank/DDBJ databases">
        <authorList>
            <person name="King G.J."/>
            <person name="Bancroft I."/>
            <person name="Baten A."/>
            <person name="Bloomfield J."/>
            <person name="Borpatragohain P."/>
            <person name="He Z."/>
            <person name="Irish N."/>
            <person name="Irwin J."/>
            <person name="Liu K."/>
            <person name="Mauleon R.P."/>
            <person name="Moore J."/>
            <person name="Morris R."/>
            <person name="Ostergaard L."/>
            <person name="Wang B."/>
            <person name="Wells R."/>
        </authorList>
    </citation>
    <scope>NUCLEOTIDE SEQUENCE [LARGE SCALE GENOMIC DNA]</scope>
    <source>
        <strain evidence="4">R-o-18</strain>
        <tissue evidence="4">Leaf</tissue>
    </source>
</reference>
<dbReference type="InterPro" id="IPR016163">
    <property type="entry name" value="Ald_DH_C"/>
</dbReference>
<dbReference type="InterPro" id="IPR016160">
    <property type="entry name" value="Ald_DH_CS_CYS"/>
</dbReference>
<dbReference type="SUPFAM" id="SSF53720">
    <property type="entry name" value="ALDH-like"/>
    <property type="match status" value="1"/>
</dbReference>
<dbReference type="CDD" id="cd07137">
    <property type="entry name" value="ALDH_F3FHI"/>
    <property type="match status" value="1"/>
</dbReference>
<evidence type="ECO:0000313" key="5">
    <source>
        <dbReference type="Proteomes" id="UP000823674"/>
    </source>
</evidence>
<gene>
    <name evidence="4" type="primary">A01p004530.1_BraROA</name>
    <name evidence="4" type="ORF">IGI04_000374</name>
</gene>
<name>A0ABQ7NPK1_BRACM</name>
<proteinExistence type="inferred from homology"/>
<keyword evidence="2" id="KW-0560">Oxidoreductase</keyword>
<dbReference type="Proteomes" id="UP000823674">
    <property type="component" value="Chromosome A01"/>
</dbReference>
<dbReference type="InterPro" id="IPR015590">
    <property type="entry name" value="Aldehyde_DH_dom"/>
</dbReference>
<dbReference type="PANTHER" id="PTHR43570">
    <property type="entry name" value="ALDEHYDE DEHYDROGENASE"/>
    <property type="match status" value="1"/>
</dbReference>
<dbReference type="Gene3D" id="3.40.605.10">
    <property type="entry name" value="Aldehyde Dehydrogenase, Chain A, domain 1"/>
    <property type="match status" value="1"/>
</dbReference>